<accession>A0A2G8JWG3</accession>
<keyword evidence="10" id="KW-1185">Reference proteome</keyword>
<keyword evidence="7" id="KW-0472">Membrane</keyword>
<organism evidence="9 10">
    <name type="scientific">Stichopus japonicus</name>
    <name type="common">Sea cucumber</name>
    <dbReference type="NCBI Taxonomy" id="307972"/>
    <lineage>
        <taxon>Eukaryota</taxon>
        <taxon>Metazoa</taxon>
        <taxon>Echinodermata</taxon>
        <taxon>Eleutherozoa</taxon>
        <taxon>Echinozoa</taxon>
        <taxon>Holothuroidea</taxon>
        <taxon>Aspidochirotacea</taxon>
        <taxon>Aspidochirotida</taxon>
        <taxon>Stichopodidae</taxon>
        <taxon>Apostichopus</taxon>
    </lineage>
</organism>
<evidence type="ECO:0000256" key="7">
    <source>
        <dbReference type="ARBA" id="ARBA00023136"/>
    </source>
</evidence>
<keyword evidence="4" id="KW-0813">Transport</keyword>
<gene>
    <name evidence="9" type="ORF">BSL78_23095</name>
</gene>
<feature type="coiled-coil region" evidence="8">
    <location>
        <begin position="371"/>
        <end position="433"/>
    </location>
</feature>
<evidence type="ECO:0000313" key="10">
    <source>
        <dbReference type="Proteomes" id="UP000230750"/>
    </source>
</evidence>
<evidence type="ECO:0000256" key="4">
    <source>
        <dbReference type="ARBA" id="ARBA00022448"/>
    </source>
</evidence>
<dbReference type="GO" id="GO:0015031">
    <property type="term" value="P:protein transport"/>
    <property type="evidence" value="ECO:0007669"/>
    <property type="project" value="UniProtKB-KW"/>
</dbReference>
<dbReference type="OrthoDB" id="46189at2759"/>
<dbReference type="Pfam" id="PF08700">
    <property type="entry name" value="VPS51_Exo84_N"/>
    <property type="match status" value="1"/>
</dbReference>
<dbReference type="PANTHER" id="PTHR31658">
    <property type="entry name" value="CONSERVED OLIGOMERIC GOLGI COMPLEX SUBUNIT 1"/>
    <property type="match status" value="1"/>
</dbReference>
<comment type="subcellular location">
    <subcellularLocation>
        <location evidence="1">Golgi apparatus membrane</location>
        <topology evidence="1">Peripheral membrane protein</topology>
    </subcellularLocation>
</comment>
<dbReference type="GO" id="GO:0000139">
    <property type="term" value="C:Golgi membrane"/>
    <property type="evidence" value="ECO:0007669"/>
    <property type="project" value="UniProtKB-SubCell"/>
</dbReference>
<keyword evidence="8" id="KW-0175">Coiled coil</keyword>
<dbReference type="InterPro" id="IPR033370">
    <property type="entry name" value="COG1"/>
</dbReference>
<evidence type="ECO:0000256" key="6">
    <source>
        <dbReference type="ARBA" id="ARBA00023034"/>
    </source>
</evidence>
<dbReference type="GO" id="GO:0006891">
    <property type="term" value="P:intra-Golgi vesicle-mediated transport"/>
    <property type="evidence" value="ECO:0007669"/>
    <property type="project" value="InterPro"/>
</dbReference>
<dbReference type="STRING" id="307972.A0A2G8JWG3"/>
<dbReference type="GO" id="GO:0017119">
    <property type="term" value="C:Golgi transport complex"/>
    <property type="evidence" value="ECO:0007669"/>
    <property type="project" value="InterPro"/>
</dbReference>
<reference evidence="9 10" key="1">
    <citation type="journal article" date="2017" name="PLoS Biol.">
        <title>The sea cucumber genome provides insights into morphological evolution and visceral regeneration.</title>
        <authorList>
            <person name="Zhang X."/>
            <person name="Sun L."/>
            <person name="Yuan J."/>
            <person name="Sun Y."/>
            <person name="Gao Y."/>
            <person name="Zhang L."/>
            <person name="Li S."/>
            <person name="Dai H."/>
            <person name="Hamel J.F."/>
            <person name="Liu C."/>
            <person name="Yu Y."/>
            <person name="Liu S."/>
            <person name="Lin W."/>
            <person name="Guo K."/>
            <person name="Jin S."/>
            <person name="Xu P."/>
            <person name="Storey K.B."/>
            <person name="Huan P."/>
            <person name="Zhang T."/>
            <person name="Zhou Y."/>
            <person name="Zhang J."/>
            <person name="Lin C."/>
            <person name="Li X."/>
            <person name="Xing L."/>
            <person name="Huo D."/>
            <person name="Sun M."/>
            <person name="Wang L."/>
            <person name="Mercier A."/>
            <person name="Li F."/>
            <person name="Yang H."/>
            <person name="Xiang J."/>
        </authorList>
    </citation>
    <scope>NUCLEOTIDE SEQUENCE [LARGE SCALE GENOMIC DNA]</scope>
    <source>
        <strain evidence="9">Shaxun</strain>
        <tissue evidence="9">Muscle</tissue>
    </source>
</reference>
<keyword evidence="6" id="KW-0333">Golgi apparatus</keyword>
<comment type="similarity">
    <text evidence="2">Belongs to the COG1 family.</text>
</comment>
<sequence>MDTDELFVKYTVDEIRTIEKSTRSKIEKKKEDLRQMVGERYRDLIEAADTITEMKNCSAQISNAVQDLQKHCVNLQKTMMTRGVAGVSKESHQDLQSKKKFYAISSEIKLLVDIPDRIWSALEGGNHLEATQLYLLACHVTSSLQLDSSTPQSAQILKWFPVLSRQWATLSHFKHNILQSSRKILKDSSMSDQKTAESLCSILLLEDSSPRQVFAEFLLARKSAIQTCLTPDLHTTSVKTQVCLVTRVAERTLRQIHSIFYNDEASGDCSSLLFDILSAVCNSHSPGNNGPYHIKLEVGNFGKYLPAHIKDFRPSLAATATPISTSYLQQSVNQWVEVCIGDVQHGVSKFLRHITTIKALTSIRDAVYELLEETEDEKASWKSVCEKVLKRKLSLWSEFLRSLFITRIQGIIQDALEETVTETQRLIAEATDRLDYSAEERSICSYVWRESGLDIPSEAAWDRE</sequence>
<evidence type="ECO:0000256" key="8">
    <source>
        <dbReference type="SAM" id="Coils"/>
    </source>
</evidence>
<evidence type="ECO:0000256" key="5">
    <source>
        <dbReference type="ARBA" id="ARBA00022927"/>
    </source>
</evidence>
<name>A0A2G8JWG3_STIJA</name>
<proteinExistence type="inferred from homology"/>
<dbReference type="EMBL" id="MRZV01001168">
    <property type="protein sequence ID" value="PIK40059.1"/>
    <property type="molecule type" value="Genomic_DNA"/>
</dbReference>
<evidence type="ECO:0000313" key="9">
    <source>
        <dbReference type="EMBL" id="PIK40059.1"/>
    </source>
</evidence>
<dbReference type="AlphaFoldDB" id="A0A2G8JWG3"/>
<dbReference type="PANTHER" id="PTHR31658:SF0">
    <property type="entry name" value="CONSERVED OLIGOMERIC GOLGI COMPLEX SUBUNIT 1"/>
    <property type="match status" value="1"/>
</dbReference>
<comment type="caution">
    <text evidence="9">The sequence shown here is derived from an EMBL/GenBank/DDBJ whole genome shotgun (WGS) entry which is preliminary data.</text>
</comment>
<evidence type="ECO:0000256" key="1">
    <source>
        <dbReference type="ARBA" id="ARBA00004395"/>
    </source>
</evidence>
<evidence type="ECO:0000256" key="3">
    <source>
        <dbReference type="ARBA" id="ARBA00020978"/>
    </source>
</evidence>
<protein>
    <recommendedName>
        <fullName evidence="3">Conserved oligomeric Golgi complex subunit 1</fullName>
    </recommendedName>
</protein>
<evidence type="ECO:0000256" key="2">
    <source>
        <dbReference type="ARBA" id="ARBA00006653"/>
    </source>
</evidence>
<dbReference type="Proteomes" id="UP000230750">
    <property type="component" value="Unassembled WGS sequence"/>
</dbReference>
<keyword evidence="5" id="KW-0653">Protein transport</keyword>